<evidence type="ECO:0000259" key="2">
    <source>
        <dbReference type="Pfam" id="PF12158"/>
    </source>
</evidence>
<keyword evidence="1" id="KW-0472">Membrane</keyword>
<evidence type="ECO:0000313" key="4">
    <source>
        <dbReference type="Proteomes" id="UP000608662"/>
    </source>
</evidence>
<keyword evidence="1" id="KW-0812">Transmembrane</keyword>
<dbReference type="RefSeq" id="WP_170093140.1">
    <property type="nucleotide sequence ID" value="NZ_WOYG01000001.1"/>
</dbReference>
<comment type="caution">
    <text evidence="3">The sequence shown here is derived from an EMBL/GenBank/DDBJ whole genome shotgun (WGS) entry which is preliminary data.</text>
</comment>
<keyword evidence="1" id="KW-1133">Transmembrane helix</keyword>
<evidence type="ECO:0000256" key="1">
    <source>
        <dbReference type="SAM" id="Phobius"/>
    </source>
</evidence>
<feature type="transmembrane region" description="Helical" evidence="1">
    <location>
        <begin position="6"/>
        <end position="25"/>
    </location>
</feature>
<evidence type="ECO:0000313" key="3">
    <source>
        <dbReference type="EMBL" id="NLV09246.1"/>
    </source>
</evidence>
<reference evidence="3" key="1">
    <citation type="submission" date="2019-12" db="EMBL/GenBank/DDBJ databases">
        <title>Whole-genome sequence of Halomicrobium mukohataei pws1.</title>
        <authorList>
            <person name="Verma D.K."/>
            <person name="Gopal K."/>
            <person name="Prasad E.S."/>
        </authorList>
    </citation>
    <scope>NUCLEOTIDE SEQUENCE</scope>
    <source>
        <strain evidence="3">Pws1</strain>
    </source>
</reference>
<dbReference type="AlphaFoldDB" id="A0A847U9P2"/>
<dbReference type="OrthoDB" id="186649at2157"/>
<name>A0A847U9P2_9EURY</name>
<feature type="domain" description="DUF3592" evidence="2">
    <location>
        <begin position="37"/>
        <end position="119"/>
    </location>
</feature>
<gene>
    <name evidence="3" type="ORF">GOC74_04790</name>
</gene>
<proteinExistence type="predicted"/>
<feature type="transmembrane region" description="Helical" evidence="1">
    <location>
        <begin position="125"/>
        <end position="145"/>
    </location>
</feature>
<dbReference type="Pfam" id="PF12158">
    <property type="entry name" value="DUF3592"/>
    <property type="match status" value="1"/>
</dbReference>
<protein>
    <submittedName>
        <fullName evidence="3">DUF3592 domain-containing protein</fullName>
    </submittedName>
</protein>
<dbReference type="Proteomes" id="UP000608662">
    <property type="component" value="Unassembled WGS sequence"/>
</dbReference>
<organism evidence="3 4">
    <name type="scientific">Halomicrobium mukohataei</name>
    <dbReference type="NCBI Taxonomy" id="57705"/>
    <lineage>
        <taxon>Archaea</taxon>
        <taxon>Methanobacteriati</taxon>
        <taxon>Methanobacteriota</taxon>
        <taxon>Stenosarchaea group</taxon>
        <taxon>Halobacteria</taxon>
        <taxon>Halobacteriales</taxon>
        <taxon>Haloarculaceae</taxon>
        <taxon>Halomicrobium</taxon>
    </lineage>
</organism>
<dbReference type="EMBL" id="WOYG01000001">
    <property type="protein sequence ID" value="NLV09246.1"/>
    <property type="molecule type" value="Genomic_DNA"/>
</dbReference>
<accession>A0A847U9P2</accession>
<dbReference type="InterPro" id="IPR021994">
    <property type="entry name" value="DUF3592"/>
</dbReference>
<sequence>MASLPLLAVFTTGLAVAGFGLARYFRRARRDPYDATTTGTVVESDLDAETSARRGDYTPAVSYEYVVDGVTYRHDRVRANTDPLSRRGATVLLGEFHEDAEVTVHYDADDPERAVLVPPEGGQSWLVLVVAGFLVAIAAAALAVAGV</sequence>